<evidence type="ECO:0000259" key="1">
    <source>
        <dbReference type="Pfam" id="PF00496"/>
    </source>
</evidence>
<dbReference type="PROSITE" id="PS51257">
    <property type="entry name" value="PROKAR_LIPOPROTEIN"/>
    <property type="match status" value="1"/>
</dbReference>
<dbReference type="Gene3D" id="3.90.76.10">
    <property type="entry name" value="Dipeptide-binding Protein, Domain 1"/>
    <property type="match status" value="1"/>
</dbReference>
<proteinExistence type="predicted"/>
<feature type="domain" description="Solute-binding protein family 5" evidence="1">
    <location>
        <begin position="108"/>
        <end position="435"/>
    </location>
</feature>
<dbReference type="EMBL" id="BAAAVS010000057">
    <property type="protein sequence ID" value="GAA3047057.1"/>
    <property type="molecule type" value="Genomic_DNA"/>
</dbReference>
<dbReference type="PANTHER" id="PTHR30290">
    <property type="entry name" value="PERIPLASMIC BINDING COMPONENT OF ABC TRANSPORTER"/>
    <property type="match status" value="1"/>
</dbReference>
<reference evidence="3" key="1">
    <citation type="journal article" date="2019" name="Int. J. Syst. Evol. Microbiol.">
        <title>The Global Catalogue of Microorganisms (GCM) 10K type strain sequencing project: providing services to taxonomists for standard genome sequencing and annotation.</title>
        <authorList>
            <consortium name="The Broad Institute Genomics Platform"/>
            <consortium name="The Broad Institute Genome Sequencing Center for Infectious Disease"/>
            <person name="Wu L."/>
            <person name="Ma J."/>
        </authorList>
    </citation>
    <scope>NUCLEOTIDE SEQUENCE [LARGE SCALE GENOMIC DNA]</scope>
    <source>
        <strain evidence="3">JCM 14234</strain>
    </source>
</reference>
<organism evidence="2 3">
    <name type="scientific">Gordonia defluvii</name>
    <dbReference type="NCBI Taxonomy" id="283718"/>
    <lineage>
        <taxon>Bacteria</taxon>
        <taxon>Bacillati</taxon>
        <taxon>Actinomycetota</taxon>
        <taxon>Actinomycetes</taxon>
        <taxon>Mycobacteriales</taxon>
        <taxon>Gordoniaceae</taxon>
        <taxon>Gordonia</taxon>
    </lineage>
</organism>
<dbReference type="Proteomes" id="UP001501035">
    <property type="component" value="Unassembled WGS sequence"/>
</dbReference>
<accession>A0ABP6LMR3</accession>
<sequence length="564" mass="59383">MRNRKRGLRTVGLLVGSAVLVLPLVAGCGTDKNAPVYFRTDARLTTYNPAGEAGNADGVAMAFSRVLAGFSLLGPQGQVISDRDTGTVELVPGPVLTVKYAFSPRAVYSDGVKRTCDDLVLAWAAQSGRFRGFTPATTAGYRDIEAVDCEPGSATATVRFYRGRAYRDWRALFGAGSMVPAHIVARDAGIGSVVEAVRARKPAPIGAVAKSWNTGFALPTGRLDPARFVSSGPYRADSFDPAGGLRLVRNEKWWGEPAALPTIVVYGRNTDTAARVAHGGFDVTDSAVGIVAAPAGSEPPRPRVSPAARSLSVEQLVLAHRGALGPASARQAFGACVPRDELARSSGYGSQPWNLHVLTPASDLADTINPQFGQRFARPDIAWARELAAQRPAGPDGAPAPPLKVRVGYLGPDARHQAMVAAIAASCRQAGIDVVDVNSPDLTVRALGTTADVLLLNSGASFAAAGAADVVRDSYTLFAGDPLNIGDFRDPQATDSVSRFSVTIVAGDQLAQSRAMEAAAWRDLAAIPLFATPREQVWSDDLTGLIAGRARTGTGWNMDRWTRS</sequence>
<dbReference type="PANTHER" id="PTHR30290:SF65">
    <property type="entry name" value="MONOACYL PHOSPHATIDYLINOSITOL TETRAMANNOSIDE-BINDING PROTEIN LPQW-RELATED"/>
    <property type="match status" value="1"/>
</dbReference>
<keyword evidence="3" id="KW-1185">Reference proteome</keyword>
<dbReference type="InterPro" id="IPR000914">
    <property type="entry name" value="SBP_5_dom"/>
</dbReference>
<dbReference type="Gene3D" id="3.10.105.10">
    <property type="entry name" value="Dipeptide-binding Protein, Domain 3"/>
    <property type="match status" value="1"/>
</dbReference>
<name>A0ABP6LMR3_9ACTN</name>
<evidence type="ECO:0000313" key="2">
    <source>
        <dbReference type="EMBL" id="GAA3047057.1"/>
    </source>
</evidence>
<dbReference type="InterPro" id="IPR039424">
    <property type="entry name" value="SBP_5"/>
</dbReference>
<dbReference type="Gene3D" id="3.40.190.10">
    <property type="entry name" value="Periplasmic binding protein-like II"/>
    <property type="match status" value="1"/>
</dbReference>
<gene>
    <name evidence="2" type="ORF">GCM10010528_27860</name>
</gene>
<dbReference type="Pfam" id="PF00496">
    <property type="entry name" value="SBP_bac_5"/>
    <property type="match status" value="1"/>
</dbReference>
<dbReference type="SUPFAM" id="SSF53850">
    <property type="entry name" value="Periplasmic binding protein-like II"/>
    <property type="match status" value="1"/>
</dbReference>
<evidence type="ECO:0000313" key="3">
    <source>
        <dbReference type="Proteomes" id="UP001501035"/>
    </source>
</evidence>
<dbReference type="RefSeq" id="WP_290705009.1">
    <property type="nucleotide sequence ID" value="NZ_BAAAVS010000057.1"/>
</dbReference>
<comment type="caution">
    <text evidence="2">The sequence shown here is derived from an EMBL/GenBank/DDBJ whole genome shotgun (WGS) entry which is preliminary data.</text>
</comment>
<protein>
    <submittedName>
        <fullName evidence="2">ABC transporter substrate-binding protein</fullName>
    </submittedName>
</protein>